<dbReference type="Pfam" id="PF06114">
    <property type="entry name" value="Peptidase_M78"/>
    <property type="match status" value="1"/>
</dbReference>
<dbReference type="PANTHER" id="PTHR43236:SF2">
    <property type="entry name" value="BLL0069 PROTEIN"/>
    <property type="match status" value="1"/>
</dbReference>
<dbReference type="Proteomes" id="UP000000581">
    <property type="component" value="Chromosome"/>
</dbReference>
<dbReference type="KEGG" id="ljo:LJ_1045"/>
<dbReference type="Gene3D" id="1.10.10.2910">
    <property type="match status" value="1"/>
</dbReference>
<feature type="domain" description="IrrE N-terminal-like" evidence="1">
    <location>
        <begin position="172"/>
        <end position="303"/>
    </location>
</feature>
<accession>Q74JR3</accession>
<dbReference type="PANTHER" id="PTHR43236">
    <property type="entry name" value="ANTITOXIN HIGA1"/>
    <property type="match status" value="1"/>
</dbReference>
<evidence type="ECO:0000313" key="2">
    <source>
        <dbReference type="EMBL" id="AAS08866.1"/>
    </source>
</evidence>
<dbReference type="InterPro" id="IPR010359">
    <property type="entry name" value="IrrE_HExxH"/>
</dbReference>
<gene>
    <name evidence="2" type="ordered locus">LJ_1045</name>
</gene>
<dbReference type="eggNOG" id="COG2856">
    <property type="taxonomic scope" value="Bacteria"/>
</dbReference>
<dbReference type="HOGENOM" id="CLU_057454_1_0_9"/>
<dbReference type="InterPro" id="IPR052345">
    <property type="entry name" value="Rad_response_metalloprotease"/>
</dbReference>
<evidence type="ECO:0000259" key="1">
    <source>
        <dbReference type="Pfam" id="PF06114"/>
    </source>
</evidence>
<evidence type="ECO:0000313" key="3">
    <source>
        <dbReference type="Proteomes" id="UP000000581"/>
    </source>
</evidence>
<name>Q74JR3_LACJO</name>
<protein>
    <recommendedName>
        <fullName evidence="1">IrrE N-terminal-like domain-containing protein</fullName>
    </recommendedName>
</protein>
<sequence length="391" mass="45589">MGVMVTATFKVNNKILKWVLQIADDKLGVDWIDKIKVWMKGEKTPTIHQLQVLSKKSQIPFGNFFLSDPPMEEIPLLKFRTINNDEVTKVSSELLKMIDSMEMRSDWLEDYRIREGYSPILFVGMGKHNSQQSSEEIAKQILKFFNLKEDWNIQLKSNQNAFNYLRTIITSHGIVVETSSFVGNNTRDGLNINEFRAFVLIKRYAPLIFINTKDSQNARLFSLVHELVHLWYGKTELFNYNFQTDPKYLNKKFEQRVNKIAESIIFNKKYFIRYWDSIRNSDFEKIYKIAKKFKASPMATAITAKNYKLISQELVNEINKETSQFIVKSSHTGGPNFYDTLAYKLDHNFASAVINSTDQGDTTYLDAFNLLNVKNMHAYNELKARVEEKNK</sequence>
<dbReference type="AlphaFoldDB" id="Q74JR3"/>
<proteinExistence type="predicted"/>
<reference evidence="2 3" key="1">
    <citation type="journal article" date="2004" name="Proc. Natl. Acad. Sci. U.S.A.">
        <title>The genome sequence of the probiotic intestinal bacterium Lactobacillus johnsonii NCC 533.</title>
        <authorList>
            <person name="Pridmore R.D."/>
            <person name="Berger B."/>
            <person name="Desiere F."/>
            <person name="Vilanova D."/>
            <person name="Barretto C."/>
            <person name="Pittet A.-C."/>
            <person name="Zwahlen M.-C."/>
            <person name="Rouvet M."/>
            <person name="Altermann E."/>
            <person name="Barrangou R."/>
            <person name="Mollet B."/>
            <person name="Mercenier A."/>
            <person name="Klaenhammer T."/>
            <person name="Arigoni F."/>
            <person name="Schell M.A."/>
        </authorList>
    </citation>
    <scope>NUCLEOTIDE SEQUENCE [LARGE SCALE GENOMIC DNA]</scope>
    <source>
        <strain evidence="3">CNCM I-1225 / La1 / NCC 533</strain>
    </source>
</reference>
<organism evidence="2 3">
    <name type="scientific">Lactobacillus johnsonii (strain CNCM I-12250 / La1 / NCC 533)</name>
    <dbReference type="NCBI Taxonomy" id="257314"/>
    <lineage>
        <taxon>Bacteria</taxon>
        <taxon>Bacillati</taxon>
        <taxon>Bacillota</taxon>
        <taxon>Bacilli</taxon>
        <taxon>Lactobacillales</taxon>
        <taxon>Lactobacillaceae</taxon>
        <taxon>Lactobacillus</taxon>
    </lineage>
</organism>
<dbReference type="EMBL" id="AE017198">
    <property type="protein sequence ID" value="AAS08866.1"/>
    <property type="molecule type" value="Genomic_DNA"/>
</dbReference>